<sequence length="113" mass="11077">MSLFILAASGGYVLGAGRTVPSIVALLALAGVVVGVLARSGRWAERRRTLAGTSVVLSAIGLVVGGLHLAYSGGGPGTGNGWVGAFAAVVLGIIGLVLGGLAWARRAPVSSGR</sequence>
<dbReference type="RefSeq" id="WP_073457561.1">
    <property type="nucleotide sequence ID" value="NZ_CALGVN010000001.1"/>
</dbReference>
<feature type="transmembrane region" description="Helical" evidence="1">
    <location>
        <begin position="20"/>
        <end position="38"/>
    </location>
</feature>
<dbReference type="AlphaFoldDB" id="A0A1M6UFR7"/>
<organism evidence="2 3">
    <name type="scientific">Pseudonocardia thermophila</name>
    <dbReference type="NCBI Taxonomy" id="1848"/>
    <lineage>
        <taxon>Bacteria</taxon>
        <taxon>Bacillati</taxon>
        <taxon>Actinomycetota</taxon>
        <taxon>Actinomycetes</taxon>
        <taxon>Pseudonocardiales</taxon>
        <taxon>Pseudonocardiaceae</taxon>
        <taxon>Pseudonocardia</taxon>
    </lineage>
</organism>
<dbReference type="InterPro" id="IPR045770">
    <property type="entry name" value="DUF6223"/>
</dbReference>
<dbReference type="EMBL" id="FRAP01000010">
    <property type="protein sequence ID" value="SHK68020.1"/>
    <property type="molecule type" value="Genomic_DNA"/>
</dbReference>
<protein>
    <submittedName>
        <fullName evidence="2">Uncharacterized protein</fullName>
    </submittedName>
</protein>
<keyword evidence="3" id="KW-1185">Reference proteome</keyword>
<reference evidence="2 3" key="1">
    <citation type="submission" date="2016-11" db="EMBL/GenBank/DDBJ databases">
        <authorList>
            <person name="Jaros S."/>
            <person name="Januszkiewicz K."/>
            <person name="Wedrychowicz H."/>
        </authorList>
    </citation>
    <scope>NUCLEOTIDE SEQUENCE [LARGE SCALE GENOMIC DNA]</scope>
    <source>
        <strain evidence="2 3">DSM 43832</strain>
    </source>
</reference>
<name>A0A1M6UFR7_PSETH</name>
<keyword evidence="1" id="KW-0472">Membrane</keyword>
<dbReference type="STRING" id="1848.SAMN05443637_11049"/>
<keyword evidence="1" id="KW-1133">Transmembrane helix</keyword>
<feature type="transmembrane region" description="Helical" evidence="1">
    <location>
        <begin position="50"/>
        <end position="71"/>
    </location>
</feature>
<evidence type="ECO:0000313" key="2">
    <source>
        <dbReference type="EMBL" id="SHK68020.1"/>
    </source>
</evidence>
<accession>A0A1M6UFR7</accession>
<feature type="transmembrane region" description="Helical" evidence="1">
    <location>
        <begin position="83"/>
        <end position="104"/>
    </location>
</feature>
<evidence type="ECO:0000256" key="1">
    <source>
        <dbReference type="SAM" id="Phobius"/>
    </source>
</evidence>
<gene>
    <name evidence="2" type="ORF">SAMN05443637_11049</name>
</gene>
<evidence type="ECO:0000313" key="3">
    <source>
        <dbReference type="Proteomes" id="UP000184363"/>
    </source>
</evidence>
<proteinExistence type="predicted"/>
<dbReference type="Pfam" id="PF19733">
    <property type="entry name" value="DUF6223"/>
    <property type="match status" value="1"/>
</dbReference>
<keyword evidence="1" id="KW-0812">Transmembrane</keyword>
<dbReference type="Proteomes" id="UP000184363">
    <property type="component" value="Unassembled WGS sequence"/>
</dbReference>